<dbReference type="PROSITE" id="PS51059">
    <property type="entry name" value="PARP_CATALYTIC"/>
    <property type="match status" value="1"/>
</dbReference>
<evidence type="ECO:0000259" key="2">
    <source>
        <dbReference type="PROSITE" id="PS51059"/>
    </source>
</evidence>
<dbReference type="AlphaFoldDB" id="A0A8S1DJJ6"/>
<protein>
    <recommendedName>
        <fullName evidence="1">Poly [ADP-ribose] polymerase</fullName>
        <shortName evidence="1">PARP</shortName>
        <ecNumber evidence="1">2.4.2.-</ecNumber>
    </recommendedName>
</protein>
<proteinExistence type="predicted"/>
<evidence type="ECO:0000313" key="3">
    <source>
        <dbReference type="EMBL" id="CAB3380287.1"/>
    </source>
</evidence>
<keyword evidence="4" id="KW-1185">Reference proteome</keyword>
<comment type="caution">
    <text evidence="3">The sequence shown here is derived from an EMBL/GenBank/DDBJ whole genome shotgun (WGS) entry which is preliminary data.</text>
</comment>
<sequence length="287" mass="33349">MSRRWFDGIQLEELDRGHNDFKYAESKMRNTIGHSDVTGYNIKKRCESLRQRSNLIRQATSPDIHLSIKMSRRWFDGIQLEELDRGHNDFKYVESKMRNTIGHSDVTGYNIKKVFRINNKYTWPRYERRRGKIYREMGRQQLVEEKRLFHGSPKADVIAKQGFDRGYAKQSGMFGAGVYFAEHSSKSNNYAFGNHQPCSTHSSRKCSECIRKILICRVALGRKYETTLRTVSSLPQGYHSVKANQGLRLQFPEYVIYDDDQVYPSYLIEYTTNYATAAASSGGCKIM</sequence>
<dbReference type="InterPro" id="IPR012317">
    <property type="entry name" value="Poly(ADP-ribose)pol_cat_dom"/>
</dbReference>
<organism evidence="3 4">
    <name type="scientific">Cloeon dipterum</name>
    <dbReference type="NCBI Taxonomy" id="197152"/>
    <lineage>
        <taxon>Eukaryota</taxon>
        <taxon>Metazoa</taxon>
        <taxon>Ecdysozoa</taxon>
        <taxon>Arthropoda</taxon>
        <taxon>Hexapoda</taxon>
        <taxon>Insecta</taxon>
        <taxon>Pterygota</taxon>
        <taxon>Palaeoptera</taxon>
        <taxon>Ephemeroptera</taxon>
        <taxon>Pisciforma</taxon>
        <taxon>Baetidae</taxon>
        <taxon>Cloeon</taxon>
    </lineage>
</organism>
<keyword evidence="1" id="KW-0808">Transferase</keyword>
<dbReference type="Proteomes" id="UP000494165">
    <property type="component" value="Unassembled WGS sequence"/>
</dbReference>
<dbReference type="Gene3D" id="3.90.228.10">
    <property type="match status" value="1"/>
</dbReference>
<feature type="domain" description="PARP catalytic" evidence="2">
    <location>
        <begin position="63"/>
        <end position="279"/>
    </location>
</feature>
<dbReference type="OrthoDB" id="4772757at2759"/>
<dbReference type="Pfam" id="PF00644">
    <property type="entry name" value="PARP"/>
    <property type="match status" value="1"/>
</dbReference>
<dbReference type="SUPFAM" id="SSF56399">
    <property type="entry name" value="ADP-ribosylation"/>
    <property type="match status" value="1"/>
</dbReference>
<gene>
    <name evidence="3" type="ORF">CLODIP_2_CD07398</name>
</gene>
<dbReference type="EMBL" id="CADEPI010000204">
    <property type="protein sequence ID" value="CAB3380287.1"/>
    <property type="molecule type" value="Genomic_DNA"/>
</dbReference>
<keyword evidence="1" id="KW-0328">Glycosyltransferase</keyword>
<dbReference type="GO" id="GO:1990404">
    <property type="term" value="F:NAD+-protein mono-ADP-ribosyltransferase activity"/>
    <property type="evidence" value="ECO:0007669"/>
    <property type="project" value="TreeGrafter"/>
</dbReference>
<reference evidence="3 4" key="1">
    <citation type="submission" date="2020-04" db="EMBL/GenBank/DDBJ databases">
        <authorList>
            <person name="Alioto T."/>
            <person name="Alioto T."/>
            <person name="Gomez Garrido J."/>
        </authorList>
    </citation>
    <scope>NUCLEOTIDE SEQUENCE [LARGE SCALE GENOMIC DNA]</scope>
</reference>
<dbReference type="InterPro" id="IPR051712">
    <property type="entry name" value="ARTD-AVP"/>
</dbReference>
<dbReference type="PANTHER" id="PTHR45740:SF17">
    <property type="entry name" value="POLY [ADP-RIBOSE] POLYMERASE TANKYRASE-2-LIKE"/>
    <property type="match status" value="1"/>
</dbReference>
<evidence type="ECO:0000313" key="4">
    <source>
        <dbReference type="Proteomes" id="UP000494165"/>
    </source>
</evidence>
<evidence type="ECO:0000256" key="1">
    <source>
        <dbReference type="RuleBase" id="RU362114"/>
    </source>
</evidence>
<dbReference type="GO" id="GO:0003950">
    <property type="term" value="F:NAD+ poly-ADP-ribosyltransferase activity"/>
    <property type="evidence" value="ECO:0007669"/>
    <property type="project" value="UniProtKB-UniRule"/>
</dbReference>
<keyword evidence="1" id="KW-0520">NAD</keyword>
<dbReference type="PANTHER" id="PTHR45740">
    <property type="entry name" value="POLY [ADP-RIBOSE] POLYMERASE"/>
    <property type="match status" value="1"/>
</dbReference>
<accession>A0A8S1DJJ6</accession>
<dbReference type="EC" id="2.4.2.-" evidence="1"/>
<name>A0A8S1DJJ6_9INSE</name>
<dbReference type="GO" id="GO:0005634">
    <property type="term" value="C:nucleus"/>
    <property type="evidence" value="ECO:0007669"/>
    <property type="project" value="TreeGrafter"/>
</dbReference>